<dbReference type="InterPro" id="IPR009769">
    <property type="entry name" value="EDR2_C"/>
</dbReference>
<dbReference type="PANTHER" id="PTHR31558:SF3">
    <property type="entry name" value="CW14 PROTEIN"/>
    <property type="match status" value="1"/>
</dbReference>
<proteinExistence type="predicted"/>
<dbReference type="Pfam" id="PF07059">
    <property type="entry name" value="EDR2_C"/>
    <property type="match status" value="1"/>
</dbReference>
<sequence>VEPGCLARRSEEVTSHCWETVSGESFQVRSKGYKTTKIKESSENSIYETVKVDAYTSPKKVPHFAQHVALSDDGDIEGVPINLVINVMLPRYAPNLVWAASGDGESWCIVLYCRLTEEAQVAIRKKKDNEALKLWQKFIEAEKDSALKKRLKCIVRCMNADQVGFNTASKALVSKYNGKPFLIRTTSSFYKAANYFEVDIDAHNFGKTARIGLYSCSEVAKAVVFDMCMLIEGDAEDELPEQILAGLQLDRLDPTLMSTIPFELPAPGSPYLTAKNGTPDPAPASPGTPGAGSEPEVGEEDGEPSD</sequence>
<organism evidence="3">
    <name type="scientific">Eutreptiella gymnastica</name>
    <dbReference type="NCBI Taxonomy" id="73025"/>
    <lineage>
        <taxon>Eukaryota</taxon>
        <taxon>Discoba</taxon>
        <taxon>Euglenozoa</taxon>
        <taxon>Euglenida</taxon>
        <taxon>Spirocuta</taxon>
        <taxon>Euglenophyceae</taxon>
        <taxon>Eutreptiales</taxon>
        <taxon>Eutreptiaceae</taxon>
        <taxon>Eutreptiella</taxon>
    </lineage>
</organism>
<dbReference type="EMBL" id="HBGA01034169">
    <property type="protein sequence ID" value="CAD9001284.1"/>
    <property type="molecule type" value="Transcribed_RNA"/>
</dbReference>
<accession>A0A7S1I597</accession>
<reference evidence="3" key="1">
    <citation type="submission" date="2021-01" db="EMBL/GenBank/DDBJ databases">
        <authorList>
            <person name="Corre E."/>
            <person name="Pelletier E."/>
            <person name="Niang G."/>
            <person name="Scheremetjew M."/>
            <person name="Finn R."/>
            <person name="Kale V."/>
            <person name="Holt S."/>
            <person name="Cochrane G."/>
            <person name="Meng A."/>
            <person name="Brown T."/>
            <person name="Cohen L."/>
        </authorList>
    </citation>
    <scope>NUCLEOTIDE SEQUENCE</scope>
    <source>
        <strain evidence="3">NIES-381</strain>
    </source>
</reference>
<evidence type="ECO:0000256" key="1">
    <source>
        <dbReference type="SAM" id="MobiDB-lite"/>
    </source>
</evidence>
<protein>
    <recommendedName>
        <fullName evidence="2">Protein ENHANCED DISEASE RESISTANCE 2 C-terminal domain-containing protein</fullName>
    </recommendedName>
</protein>
<feature type="domain" description="Protein ENHANCED DISEASE RESISTANCE 2 C-terminal" evidence="2">
    <location>
        <begin position="18"/>
        <end position="253"/>
    </location>
</feature>
<evidence type="ECO:0000313" key="3">
    <source>
        <dbReference type="EMBL" id="CAD9001284.1"/>
    </source>
</evidence>
<dbReference type="AlphaFoldDB" id="A0A7S1I597"/>
<feature type="non-terminal residue" evidence="3">
    <location>
        <position position="1"/>
    </location>
</feature>
<feature type="compositionally biased region" description="Acidic residues" evidence="1">
    <location>
        <begin position="296"/>
        <end position="306"/>
    </location>
</feature>
<name>A0A7S1I597_9EUGL</name>
<dbReference type="PANTHER" id="PTHR31558">
    <property type="entry name" value="CW14 PROTEIN"/>
    <property type="match status" value="1"/>
</dbReference>
<gene>
    <name evidence="3" type="ORF">EGYM00392_LOCUS12360</name>
</gene>
<evidence type="ECO:0000259" key="2">
    <source>
        <dbReference type="Pfam" id="PF07059"/>
    </source>
</evidence>
<feature type="region of interest" description="Disordered" evidence="1">
    <location>
        <begin position="268"/>
        <end position="306"/>
    </location>
</feature>